<name>A0AA35R0U4_GEOBA</name>
<evidence type="ECO:0000256" key="6">
    <source>
        <dbReference type="SAM" id="MobiDB-lite"/>
    </source>
</evidence>
<evidence type="ECO:0000256" key="4">
    <source>
        <dbReference type="ARBA" id="ARBA00022840"/>
    </source>
</evidence>
<sequence length="392" mass="43509">MVLNRATRTAIARMGISDPTPIQKQSIPHLLEGQDLIGQARTGSGKTLAFAVPLVEQCESTMRRVQALVLVPTRELAIQVGGVTEELARSQGLHVTLLYGGRSLGQDHKALQRGAQIVIGTPGRTLDHVRQGSLKLNSVRFLVLDEADEMLDRGFAHDVDAILSQTPRQRQTTLFSATVPDWVAQTARKHLHDPVMVEVDADFQGLPTVEHLVYSIQKTDKMDALRTLLDRRDGAPILVFGKTKHGVKRLAGQLDALGYPVGALQGNLSQPARERVMKDFRSGAAPILIATNVAARGLDVEGIGQVINYDLPDSEQLFTHRVGRTGRMGRAGEAITFITPDEDRKWREIERGLGHQFTRKSWTREQRTAERREKAQEEFGLEESAVRVRPRR</sequence>
<dbReference type="Pfam" id="PF00270">
    <property type="entry name" value="DEAD"/>
    <property type="match status" value="1"/>
</dbReference>
<dbReference type="SMART" id="SM00490">
    <property type="entry name" value="HELICc"/>
    <property type="match status" value="1"/>
</dbReference>
<organism evidence="9 10">
    <name type="scientific">Geodia barretti</name>
    <name type="common">Barrett's horny sponge</name>
    <dbReference type="NCBI Taxonomy" id="519541"/>
    <lineage>
        <taxon>Eukaryota</taxon>
        <taxon>Metazoa</taxon>
        <taxon>Porifera</taxon>
        <taxon>Demospongiae</taxon>
        <taxon>Heteroscleromorpha</taxon>
        <taxon>Tetractinellida</taxon>
        <taxon>Astrophorina</taxon>
        <taxon>Geodiidae</taxon>
        <taxon>Geodia</taxon>
    </lineage>
</organism>
<feature type="domain" description="Helicase ATP-binding" evidence="7">
    <location>
        <begin position="27"/>
        <end position="197"/>
    </location>
</feature>
<dbReference type="PROSITE" id="PS51192">
    <property type="entry name" value="HELICASE_ATP_BIND_1"/>
    <property type="match status" value="1"/>
</dbReference>
<dbReference type="Proteomes" id="UP001174909">
    <property type="component" value="Unassembled WGS sequence"/>
</dbReference>
<dbReference type="GO" id="GO:0005829">
    <property type="term" value="C:cytosol"/>
    <property type="evidence" value="ECO:0007669"/>
    <property type="project" value="TreeGrafter"/>
</dbReference>
<feature type="compositionally biased region" description="Basic and acidic residues" evidence="6">
    <location>
        <begin position="362"/>
        <end position="377"/>
    </location>
</feature>
<keyword evidence="3 5" id="KW-0347">Helicase</keyword>
<feature type="domain" description="Helicase C-terminal" evidence="8">
    <location>
        <begin position="208"/>
        <end position="374"/>
    </location>
</feature>
<proteinExistence type="inferred from homology"/>
<dbReference type="PROSITE" id="PS51194">
    <property type="entry name" value="HELICASE_CTER"/>
    <property type="match status" value="1"/>
</dbReference>
<dbReference type="PANTHER" id="PTHR47959">
    <property type="entry name" value="ATP-DEPENDENT RNA HELICASE RHLE-RELATED"/>
    <property type="match status" value="1"/>
</dbReference>
<dbReference type="InterPro" id="IPR044742">
    <property type="entry name" value="DEAD/DEAH_RhlB"/>
</dbReference>
<keyword evidence="2 5" id="KW-0378">Hydrolase</keyword>
<dbReference type="GO" id="GO:0005524">
    <property type="term" value="F:ATP binding"/>
    <property type="evidence" value="ECO:0007669"/>
    <property type="project" value="UniProtKB-KW"/>
</dbReference>
<evidence type="ECO:0000259" key="8">
    <source>
        <dbReference type="PROSITE" id="PS51194"/>
    </source>
</evidence>
<keyword evidence="4 5" id="KW-0067">ATP-binding</keyword>
<dbReference type="PANTHER" id="PTHR47959:SF1">
    <property type="entry name" value="ATP-DEPENDENT RNA HELICASE DBPA"/>
    <property type="match status" value="1"/>
</dbReference>
<evidence type="ECO:0000313" key="9">
    <source>
        <dbReference type="EMBL" id="CAI7998509.1"/>
    </source>
</evidence>
<dbReference type="InterPro" id="IPR027417">
    <property type="entry name" value="P-loop_NTPase"/>
</dbReference>
<dbReference type="CDD" id="cd18787">
    <property type="entry name" value="SF2_C_DEAD"/>
    <property type="match status" value="1"/>
</dbReference>
<gene>
    <name evidence="9" type="ORF">GBAR_LOCUS2453</name>
</gene>
<dbReference type="InterPro" id="IPR000629">
    <property type="entry name" value="RNA-helicase_DEAD-box_CS"/>
</dbReference>
<comment type="caution">
    <text evidence="9">The sequence shown here is derived from an EMBL/GenBank/DDBJ whole genome shotgun (WGS) entry which is preliminary data.</text>
</comment>
<dbReference type="EMBL" id="CASHTH010000351">
    <property type="protein sequence ID" value="CAI7998509.1"/>
    <property type="molecule type" value="Genomic_DNA"/>
</dbReference>
<dbReference type="GO" id="GO:0003724">
    <property type="term" value="F:RNA helicase activity"/>
    <property type="evidence" value="ECO:0007669"/>
    <property type="project" value="TreeGrafter"/>
</dbReference>
<evidence type="ECO:0000256" key="2">
    <source>
        <dbReference type="ARBA" id="ARBA00022801"/>
    </source>
</evidence>
<dbReference type="GO" id="GO:0003676">
    <property type="term" value="F:nucleic acid binding"/>
    <property type="evidence" value="ECO:0007669"/>
    <property type="project" value="InterPro"/>
</dbReference>
<dbReference type="GO" id="GO:0016787">
    <property type="term" value="F:hydrolase activity"/>
    <property type="evidence" value="ECO:0007669"/>
    <property type="project" value="UniProtKB-KW"/>
</dbReference>
<protein>
    <submittedName>
        <fullName evidence="9">DEAD-box ATP-dependent RNA helicase CshA</fullName>
    </submittedName>
</protein>
<reference evidence="9" key="1">
    <citation type="submission" date="2023-03" db="EMBL/GenBank/DDBJ databases">
        <authorList>
            <person name="Steffen K."/>
            <person name="Cardenas P."/>
        </authorList>
    </citation>
    <scope>NUCLEOTIDE SEQUENCE</scope>
</reference>
<evidence type="ECO:0000256" key="3">
    <source>
        <dbReference type="ARBA" id="ARBA00022806"/>
    </source>
</evidence>
<evidence type="ECO:0000256" key="1">
    <source>
        <dbReference type="ARBA" id="ARBA00022741"/>
    </source>
</evidence>
<keyword evidence="1 5" id="KW-0547">Nucleotide-binding</keyword>
<dbReference type="Gene3D" id="3.40.50.300">
    <property type="entry name" value="P-loop containing nucleotide triphosphate hydrolases"/>
    <property type="match status" value="2"/>
</dbReference>
<dbReference type="CDD" id="cd00268">
    <property type="entry name" value="DEADc"/>
    <property type="match status" value="1"/>
</dbReference>
<dbReference type="SMART" id="SM00487">
    <property type="entry name" value="DEXDc"/>
    <property type="match status" value="1"/>
</dbReference>
<keyword evidence="10" id="KW-1185">Reference proteome</keyword>
<evidence type="ECO:0000259" key="7">
    <source>
        <dbReference type="PROSITE" id="PS51192"/>
    </source>
</evidence>
<dbReference type="InterPro" id="IPR001650">
    <property type="entry name" value="Helicase_C-like"/>
</dbReference>
<dbReference type="Pfam" id="PF00271">
    <property type="entry name" value="Helicase_C"/>
    <property type="match status" value="1"/>
</dbReference>
<dbReference type="PROSITE" id="PS00039">
    <property type="entry name" value="DEAD_ATP_HELICASE"/>
    <property type="match status" value="1"/>
</dbReference>
<dbReference type="InterPro" id="IPR014001">
    <property type="entry name" value="Helicase_ATP-bd"/>
</dbReference>
<feature type="region of interest" description="Disordered" evidence="6">
    <location>
        <begin position="360"/>
        <end position="392"/>
    </location>
</feature>
<evidence type="ECO:0000256" key="5">
    <source>
        <dbReference type="RuleBase" id="RU000492"/>
    </source>
</evidence>
<dbReference type="AlphaFoldDB" id="A0AA35R0U4"/>
<dbReference type="InterPro" id="IPR011545">
    <property type="entry name" value="DEAD/DEAH_box_helicase_dom"/>
</dbReference>
<evidence type="ECO:0000313" key="10">
    <source>
        <dbReference type="Proteomes" id="UP001174909"/>
    </source>
</evidence>
<accession>A0AA35R0U4</accession>
<dbReference type="InterPro" id="IPR050079">
    <property type="entry name" value="DEAD_box_RNA_helicase"/>
</dbReference>
<comment type="similarity">
    <text evidence="5">Belongs to the DEAD box helicase family.</text>
</comment>
<dbReference type="SUPFAM" id="SSF52540">
    <property type="entry name" value="P-loop containing nucleoside triphosphate hydrolases"/>
    <property type="match status" value="1"/>
</dbReference>